<name>A0A126FCF4_9ABAC</name>
<reference evidence="2 3" key="1">
    <citation type="submission" date="2015-02" db="EMBL/GenBank/DDBJ databases">
        <title>Complete genome of a baculovirus isolated from a medical interest larvae: lLonomia obliqua (Lepidoptera: Saturniidae).</title>
        <authorList>
            <person name="Clara A.-S.W."/>
            <person name="Daniel A.-A.M.P."/>
            <person name="Miguel A.S."/>
            <person name="Jhon F.E.A."/>
            <person name="Fabricio M.S."/>
            <person name="Jose W.L.C."/>
            <person name="Bergmann R.M."/>
            <person name="Fernando M.L."/>
        </authorList>
    </citation>
    <scope>NUCLEOTIDE SEQUENCE [LARGE SCALE GENOMIC DNA]</scope>
    <source>
        <strain evidence="2">SP/2000</strain>
    </source>
</reference>
<accession>A0A126FCF4</accession>
<keyword evidence="1" id="KW-0812">Transmembrane</keyword>
<organism evidence="2 3">
    <name type="scientific">Lonomia obliqua multiple nucleopolyhedrovirus</name>
    <dbReference type="NCBI Taxonomy" id="134394"/>
    <lineage>
        <taxon>Viruses</taxon>
        <taxon>Viruses incertae sedis</taxon>
        <taxon>Naldaviricetes</taxon>
        <taxon>Lefavirales</taxon>
        <taxon>Baculoviridae</taxon>
        <taxon>Alphabaculovirus</taxon>
        <taxon>Alphabaculovirus lonobliquae</taxon>
        <taxon>Lonomia obliqua nucleopolyhedrovirus</taxon>
    </lineage>
</organism>
<dbReference type="InterPro" id="IPR008005">
    <property type="entry name" value="PIF6"/>
</dbReference>
<sequence length="133" mass="15635">MWDSIKWQILNAKEIEVCPEHRSLAWKELIINLANSTPLSYTFRTMFGKADFENFDYNTPIVYNVETKTLIIYNERLKAVLNRPFQSNDRTININIAQVLLVFICIALLNVMIIIFYQRSNMFNNALPNSQQQ</sequence>
<protein>
    <submittedName>
        <fullName evidence="2">Per os infectivity factor 6</fullName>
    </submittedName>
</protein>
<dbReference type="RefSeq" id="YP_009666435.1">
    <property type="nucleotide sequence ID" value="NC_043520.1"/>
</dbReference>
<keyword evidence="3" id="KW-1185">Reference proteome</keyword>
<keyword evidence="1" id="KW-1133">Transmembrane helix</keyword>
<feature type="transmembrane region" description="Helical" evidence="1">
    <location>
        <begin position="96"/>
        <end position="117"/>
    </location>
</feature>
<dbReference type="GeneID" id="40526705"/>
<gene>
    <name evidence="2" type="primary">pif-6</name>
</gene>
<dbReference type="KEGG" id="vg:40526705"/>
<dbReference type="Proteomes" id="UP000297030">
    <property type="component" value="Segment"/>
</dbReference>
<evidence type="ECO:0000256" key="1">
    <source>
        <dbReference type="SAM" id="Phobius"/>
    </source>
</evidence>
<dbReference type="Pfam" id="PF05341">
    <property type="entry name" value="PIF6"/>
    <property type="match status" value="1"/>
</dbReference>
<evidence type="ECO:0000313" key="2">
    <source>
        <dbReference type="EMBL" id="AKN81049.1"/>
    </source>
</evidence>
<dbReference type="EMBL" id="KP763670">
    <property type="protein sequence ID" value="AKN81049.1"/>
    <property type="molecule type" value="Genomic_DNA"/>
</dbReference>
<proteinExistence type="predicted"/>
<evidence type="ECO:0000313" key="3">
    <source>
        <dbReference type="Proteomes" id="UP000297030"/>
    </source>
</evidence>
<keyword evidence="1" id="KW-0472">Membrane</keyword>